<dbReference type="RefSeq" id="WP_117324387.1">
    <property type="nucleotide sequence ID" value="NZ_QVTD01000022.1"/>
</dbReference>
<evidence type="ECO:0000313" key="4">
    <source>
        <dbReference type="Proteomes" id="UP000262939"/>
    </source>
</evidence>
<protein>
    <submittedName>
        <fullName evidence="3">SWIM zinc finger family protein</fullName>
    </submittedName>
</protein>
<gene>
    <name evidence="3" type="ORF">D0466_20580</name>
</gene>
<accession>A0A372L7R2</accession>
<comment type="caution">
    <text evidence="3">The sequence shown here is derived from an EMBL/GenBank/DDBJ whole genome shotgun (WGS) entry which is preliminary data.</text>
</comment>
<evidence type="ECO:0000313" key="3">
    <source>
        <dbReference type="EMBL" id="RFU60751.1"/>
    </source>
</evidence>
<dbReference type="InterPro" id="IPR007527">
    <property type="entry name" value="Znf_SWIM"/>
</dbReference>
<reference evidence="3 4" key="1">
    <citation type="submission" date="2018-08" db="EMBL/GenBank/DDBJ databases">
        <title>Bacillus chawlae sp. nov., Bacillus glennii sp. nov., and Bacillus saganii sp. nov. Isolated from the Vehicle Assembly Building at Kennedy Space Center where the Viking Spacecraft were Assembled.</title>
        <authorList>
            <person name="Seuylemezian A."/>
            <person name="Vaishampayan P."/>
        </authorList>
    </citation>
    <scope>NUCLEOTIDE SEQUENCE [LARGE SCALE GENOMIC DNA]</scope>
    <source>
        <strain evidence="3 4">V44-8</strain>
    </source>
</reference>
<dbReference type="Proteomes" id="UP000262939">
    <property type="component" value="Unassembled WGS sequence"/>
</dbReference>
<keyword evidence="1" id="KW-0863">Zinc-finger</keyword>
<sequence>MSTDLMFFAGQLEDLLNPKVPEDLSIVQKGLVLYRQTLVSDKHATDDFITAKVQDVVPVEVKLDKFSASLSTCSCGSDFFCRHRMAVFFSAYSELGSVSEWVLRFRGRNIAANSKTPLPIQRASDIMKTKTNGVLEKSYPAWKEFITSAFREVIESNLQLPSYLLDEKIRTYLQKVRAKAPMEREWKNLYSFVADFTTLLLTVELIRNNIAKTAVIRVFYSLADDLAEDLHASVQHVSRQARPFAFDPFFEGIREDVAGLLDGMDAFEYEKTDVYRAIWSFLLTNSAWRKAELERVQEKLSARSLHHIEETSYRIAAIHLFMLSGRDEEAAALLNRLDKNACPYLYYWLKRLSDLEADQRAAPLIEFLNANIRSFLKELSDYYKATDFVRTFSGPVSNYCYKMKRMDVLEKFFRECLPYSYWNYANFLFEQEHYKKWVEMHIYSDISIDVIGTENLKKVAAHDPALVLPLYYHAVQYTISQKNRPAYKQAVRYLKRMRTLYKKMKDEETFNEYVEYIKESTKRLRAFQEELQRSKLIHD</sequence>
<dbReference type="Pfam" id="PF04434">
    <property type="entry name" value="SWIM"/>
    <property type="match status" value="1"/>
</dbReference>
<evidence type="ECO:0000259" key="2">
    <source>
        <dbReference type="PROSITE" id="PS50966"/>
    </source>
</evidence>
<dbReference type="GO" id="GO:0008270">
    <property type="term" value="F:zinc ion binding"/>
    <property type="evidence" value="ECO:0007669"/>
    <property type="project" value="UniProtKB-KW"/>
</dbReference>
<proteinExistence type="predicted"/>
<evidence type="ECO:0000256" key="1">
    <source>
        <dbReference type="PROSITE-ProRule" id="PRU00325"/>
    </source>
</evidence>
<dbReference type="OrthoDB" id="7593573at2"/>
<keyword evidence="1" id="KW-0479">Metal-binding</keyword>
<keyword evidence="4" id="KW-1185">Reference proteome</keyword>
<dbReference type="AlphaFoldDB" id="A0A372L7R2"/>
<feature type="domain" description="SWIM-type" evidence="2">
    <location>
        <begin position="59"/>
        <end position="92"/>
    </location>
</feature>
<keyword evidence="1" id="KW-0862">Zinc</keyword>
<name>A0A372L7R2_9BACI</name>
<organism evidence="3 4">
    <name type="scientific">Peribacillus glennii</name>
    <dbReference type="NCBI Taxonomy" id="2303991"/>
    <lineage>
        <taxon>Bacteria</taxon>
        <taxon>Bacillati</taxon>
        <taxon>Bacillota</taxon>
        <taxon>Bacilli</taxon>
        <taxon>Bacillales</taxon>
        <taxon>Bacillaceae</taxon>
        <taxon>Peribacillus</taxon>
    </lineage>
</organism>
<dbReference type="PROSITE" id="PS50966">
    <property type="entry name" value="ZF_SWIM"/>
    <property type="match status" value="1"/>
</dbReference>
<dbReference type="EMBL" id="QVTD01000022">
    <property type="protein sequence ID" value="RFU60751.1"/>
    <property type="molecule type" value="Genomic_DNA"/>
</dbReference>